<evidence type="ECO:0000256" key="1">
    <source>
        <dbReference type="SAM" id="Phobius"/>
    </source>
</evidence>
<reference evidence="2 3" key="1">
    <citation type="submission" date="2020-09" db="EMBL/GenBank/DDBJ databases">
        <authorList>
            <person name="Feng X."/>
            <person name="Yan W."/>
            <person name="Jiao N."/>
            <person name="Zhang R."/>
        </authorList>
    </citation>
    <scope>NUCLEOTIDE SEQUENCE [LARGE SCALE GENOMIC DNA]</scope>
</reference>
<dbReference type="EMBL" id="MW043865">
    <property type="protein sequence ID" value="QPI17690.1"/>
    <property type="molecule type" value="Genomic_DNA"/>
</dbReference>
<keyword evidence="1" id="KW-0812">Transmembrane</keyword>
<feature type="transmembrane region" description="Helical" evidence="1">
    <location>
        <begin position="21"/>
        <end position="42"/>
    </location>
</feature>
<proteinExistence type="predicted"/>
<sequence>MQNKLEELFEKLPKLNLSISGTRVLITWLTVVVVTDLVYRYVL</sequence>
<keyword evidence="1" id="KW-1133">Transmembrane helix</keyword>
<keyword evidence="3" id="KW-1185">Reference proteome</keyword>
<evidence type="ECO:0000313" key="3">
    <source>
        <dbReference type="Proteomes" id="UP000683418"/>
    </source>
</evidence>
<organism evidence="2 3">
    <name type="scientific">Alteromonas phage vB_AmeP_R8W</name>
    <dbReference type="NCBI Taxonomy" id="2774152"/>
    <lineage>
        <taxon>Viruses</taxon>
        <taxon>Duplodnaviria</taxon>
        <taxon>Heunggongvirae</taxon>
        <taxon>Uroviricota</taxon>
        <taxon>Caudoviricetes</taxon>
        <taxon>Autographivirales</taxon>
        <taxon>Foturvirus</taxon>
        <taxon>Foturvirus R8W</taxon>
    </lineage>
</organism>
<gene>
    <name evidence="2" type="ORF">vBAmePR8F_gp30</name>
</gene>
<name>A0A8E4RFX8_9CAUD</name>
<evidence type="ECO:0000313" key="2">
    <source>
        <dbReference type="EMBL" id="QPI17690.1"/>
    </source>
</evidence>
<protein>
    <submittedName>
        <fullName evidence="2">Uncharacterized protein</fullName>
    </submittedName>
</protein>
<accession>A0A8E4RFX8</accession>
<dbReference type="Proteomes" id="UP000683418">
    <property type="component" value="Segment"/>
</dbReference>
<keyword evidence="1" id="KW-0472">Membrane</keyword>